<sequence>MRPLDPRLLRVASAARALLAGTGVIALVQAVAIVVFAWSASLAIAIAIGGADGDLWQPLTIAAAAIVARSALGWVDQAIATRGSVRVRSQLRARALARIGETGVADPVVAATGIGRGLDALDGYLAGFVPQLARTVVAVPIVLVALFVQDPFSGVAAALCLPLIPVFMVLIGLATQRVQRAQWRETERLAAATLDTLEGLATLKLFRRDRRARALVEARSAEHGTRTMSVLRISFLSSLVLELAGSIAIAIVAVSVGVRLLEGDIPLAVAFSVLILVPDAFLPVRLVGIAFHASTEGVEATTRVLDLLEREPAEAPAAADADAAASGLVLSGLRARHGGGAVTAVLPHGTLACLHGPSGVGKSSVLAALLGLVDAHGAASLDGRAVARADLAWAPQRSADALVSGTVRSNVALGGDDAHVDEAMALAGVDLDPDLPVDPATGGVHGASGGQVQRVVLARAIRRHLDGAPVLLVDEPTSALDAEHERHVVASLRALADAGGIVVVASHRAAVVAAADAVVEPVAIEVPADAEVPA</sequence>
<keyword evidence="4 10" id="KW-0067">ATP-binding</keyword>
<dbReference type="Pfam" id="PF00005">
    <property type="entry name" value="ABC_tran"/>
    <property type="match status" value="1"/>
</dbReference>
<feature type="transmembrane region" description="Helical" evidence="7">
    <location>
        <begin position="21"/>
        <end position="49"/>
    </location>
</feature>
<keyword evidence="11" id="KW-1185">Reference proteome</keyword>
<dbReference type="InterPro" id="IPR027417">
    <property type="entry name" value="P-loop_NTPase"/>
</dbReference>
<evidence type="ECO:0000259" key="8">
    <source>
        <dbReference type="PROSITE" id="PS50893"/>
    </source>
</evidence>
<dbReference type="CDD" id="cd18584">
    <property type="entry name" value="ABC_6TM_AarD_CydD"/>
    <property type="match status" value="1"/>
</dbReference>
<accession>A0A1G8A5I0</accession>
<dbReference type="Gene3D" id="3.40.50.300">
    <property type="entry name" value="P-loop containing nucleotide triphosphate hydrolases"/>
    <property type="match status" value="1"/>
</dbReference>
<evidence type="ECO:0000259" key="9">
    <source>
        <dbReference type="PROSITE" id="PS50929"/>
    </source>
</evidence>
<protein>
    <submittedName>
        <fullName evidence="10">ATP-binding cassette, subfamily C, CydD</fullName>
    </submittedName>
</protein>
<dbReference type="Proteomes" id="UP000198822">
    <property type="component" value="Chromosome I"/>
</dbReference>
<evidence type="ECO:0000313" key="10">
    <source>
        <dbReference type="EMBL" id="SDH16188.1"/>
    </source>
</evidence>
<keyword evidence="3" id="KW-0547">Nucleotide-binding</keyword>
<feature type="transmembrane region" description="Helical" evidence="7">
    <location>
        <begin position="265"/>
        <end position="284"/>
    </location>
</feature>
<dbReference type="Pfam" id="PF00664">
    <property type="entry name" value="ABC_membrane"/>
    <property type="match status" value="1"/>
</dbReference>
<dbReference type="AlphaFoldDB" id="A0A1G8A5I0"/>
<dbReference type="PROSITE" id="PS50893">
    <property type="entry name" value="ABC_TRANSPORTER_2"/>
    <property type="match status" value="1"/>
</dbReference>
<feature type="transmembrane region" description="Helical" evidence="7">
    <location>
        <begin position="154"/>
        <end position="174"/>
    </location>
</feature>
<dbReference type="InterPro" id="IPR003439">
    <property type="entry name" value="ABC_transporter-like_ATP-bd"/>
</dbReference>
<dbReference type="InterPro" id="IPR011527">
    <property type="entry name" value="ABC1_TM_dom"/>
</dbReference>
<dbReference type="SMART" id="SM00382">
    <property type="entry name" value="AAA"/>
    <property type="match status" value="1"/>
</dbReference>
<dbReference type="GO" id="GO:0005886">
    <property type="term" value="C:plasma membrane"/>
    <property type="evidence" value="ECO:0007669"/>
    <property type="project" value="UniProtKB-SubCell"/>
</dbReference>
<proteinExistence type="predicted"/>
<evidence type="ECO:0000256" key="6">
    <source>
        <dbReference type="ARBA" id="ARBA00023136"/>
    </source>
</evidence>
<keyword evidence="6 7" id="KW-0472">Membrane</keyword>
<dbReference type="OrthoDB" id="3237158at2"/>
<evidence type="ECO:0000256" key="3">
    <source>
        <dbReference type="ARBA" id="ARBA00022741"/>
    </source>
</evidence>
<dbReference type="GO" id="GO:0016887">
    <property type="term" value="F:ATP hydrolysis activity"/>
    <property type="evidence" value="ECO:0007669"/>
    <property type="project" value="InterPro"/>
</dbReference>
<keyword evidence="2 7" id="KW-0812">Transmembrane</keyword>
<dbReference type="GO" id="GO:0005524">
    <property type="term" value="F:ATP binding"/>
    <property type="evidence" value="ECO:0007669"/>
    <property type="project" value="UniProtKB-KW"/>
</dbReference>
<dbReference type="EMBL" id="LT629695">
    <property type="protein sequence ID" value="SDH16188.1"/>
    <property type="molecule type" value="Genomic_DNA"/>
</dbReference>
<keyword evidence="5 7" id="KW-1133">Transmembrane helix</keyword>
<evidence type="ECO:0000256" key="5">
    <source>
        <dbReference type="ARBA" id="ARBA00022989"/>
    </source>
</evidence>
<evidence type="ECO:0000256" key="2">
    <source>
        <dbReference type="ARBA" id="ARBA00022692"/>
    </source>
</evidence>
<dbReference type="Gene3D" id="1.20.1560.10">
    <property type="entry name" value="ABC transporter type 1, transmembrane domain"/>
    <property type="match status" value="1"/>
</dbReference>
<gene>
    <name evidence="10" type="ORF">SAMN04489720_0256</name>
</gene>
<dbReference type="PANTHER" id="PTHR24221:SF590">
    <property type="entry name" value="COMPONENT LINKED WITH THE ASSEMBLY OF CYTOCHROME' TRANSPORT TRANSMEMBRANE ATP-BINDING PROTEIN ABC TRANSPORTER CYDD-RELATED"/>
    <property type="match status" value="1"/>
</dbReference>
<name>A0A1G8A5I0_9MICO</name>
<dbReference type="InterPro" id="IPR039421">
    <property type="entry name" value="Type_1_exporter"/>
</dbReference>
<feature type="transmembrane region" description="Helical" evidence="7">
    <location>
        <begin position="124"/>
        <end position="148"/>
    </location>
</feature>
<organism evidence="10 11">
    <name type="scientific">Agrococcus jejuensis</name>
    <dbReference type="NCBI Taxonomy" id="399736"/>
    <lineage>
        <taxon>Bacteria</taxon>
        <taxon>Bacillati</taxon>
        <taxon>Actinomycetota</taxon>
        <taxon>Actinomycetes</taxon>
        <taxon>Micrococcales</taxon>
        <taxon>Microbacteriaceae</taxon>
        <taxon>Agrococcus</taxon>
    </lineage>
</organism>
<evidence type="ECO:0000256" key="4">
    <source>
        <dbReference type="ARBA" id="ARBA00022840"/>
    </source>
</evidence>
<dbReference type="InterPro" id="IPR036640">
    <property type="entry name" value="ABC1_TM_sf"/>
</dbReference>
<dbReference type="PANTHER" id="PTHR24221">
    <property type="entry name" value="ATP-BINDING CASSETTE SUB-FAMILY B"/>
    <property type="match status" value="1"/>
</dbReference>
<dbReference type="SUPFAM" id="SSF52540">
    <property type="entry name" value="P-loop containing nucleoside triphosphate hydrolases"/>
    <property type="match status" value="1"/>
</dbReference>
<evidence type="ECO:0000256" key="1">
    <source>
        <dbReference type="ARBA" id="ARBA00004651"/>
    </source>
</evidence>
<dbReference type="InterPro" id="IPR003593">
    <property type="entry name" value="AAA+_ATPase"/>
</dbReference>
<feature type="domain" description="ABC transmembrane type-1" evidence="9">
    <location>
        <begin position="20"/>
        <end position="296"/>
    </location>
</feature>
<evidence type="ECO:0000313" key="11">
    <source>
        <dbReference type="Proteomes" id="UP000198822"/>
    </source>
</evidence>
<dbReference type="PROSITE" id="PS50929">
    <property type="entry name" value="ABC_TM1F"/>
    <property type="match status" value="1"/>
</dbReference>
<comment type="subcellular location">
    <subcellularLocation>
        <location evidence="1">Cell membrane</location>
        <topology evidence="1">Multi-pass membrane protein</topology>
    </subcellularLocation>
</comment>
<dbReference type="GO" id="GO:0140359">
    <property type="term" value="F:ABC-type transporter activity"/>
    <property type="evidence" value="ECO:0007669"/>
    <property type="project" value="InterPro"/>
</dbReference>
<feature type="domain" description="ABC transporter" evidence="8">
    <location>
        <begin position="302"/>
        <end position="534"/>
    </location>
</feature>
<dbReference type="STRING" id="399736.SAMN04489720_0256"/>
<dbReference type="SUPFAM" id="SSF90123">
    <property type="entry name" value="ABC transporter transmembrane region"/>
    <property type="match status" value="1"/>
</dbReference>
<evidence type="ECO:0000256" key="7">
    <source>
        <dbReference type="SAM" id="Phobius"/>
    </source>
</evidence>
<reference evidence="11" key="1">
    <citation type="submission" date="2016-10" db="EMBL/GenBank/DDBJ databases">
        <authorList>
            <person name="Varghese N."/>
            <person name="Submissions S."/>
        </authorList>
    </citation>
    <scope>NUCLEOTIDE SEQUENCE [LARGE SCALE GENOMIC DNA]</scope>
    <source>
        <strain evidence="11">DSM 22002</strain>
    </source>
</reference>
<dbReference type="RefSeq" id="WP_092501741.1">
    <property type="nucleotide sequence ID" value="NZ_LT629695.1"/>
</dbReference>
<feature type="transmembrane region" description="Helical" evidence="7">
    <location>
        <begin position="233"/>
        <end position="253"/>
    </location>
</feature>